<evidence type="ECO:0000313" key="1">
    <source>
        <dbReference type="EMBL" id="KAI0091666.1"/>
    </source>
</evidence>
<proteinExistence type="predicted"/>
<dbReference type="Proteomes" id="UP001055072">
    <property type="component" value="Unassembled WGS sequence"/>
</dbReference>
<name>A0ACB8UBQ8_9APHY</name>
<sequence length="324" mass="35136">MESSELYHVKQQFILGAYQSLTSQPLPPSTSPDFLPTLIYQARAHIALSAPSAALSLLSSSLANSPELEENVAVKAVNALAKYVESPGDTTLEELRDLAVEVDSDEDEDAGDREAERDRWTVRVLAATAFARAGEVEEALETVQAGRNKAWLEATAVTVQLYLSIHRADLARAELTRAKKWSEDDLLLQHIEATISLATGADAYADCNSFYTEQLANPSLSSPHLFVARGVTRILMGEVEAAKSDFEEVKEGERGAETLGALVVADELAPTKGSEEVVEKLWSQLASKYPTFPLVTDTQQKSELFDELATKFTVPPLAVAAAAE</sequence>
<gene>
    <name evidence="1" type="ORF">BDY19DRAFT_983916</name>
</gene>
<evidence type="ECO:0000313" key="2">
    <source>
        <dbReference type="Proteomes" id="UP001055072"/>
    </source>
</evidence>
<dbReference type="EMBL" id="MU274905">
    <property type="protein sequence ID" value="KAI0091666.1"/>
    <property type="molecule type" value="Genomic_DNA"/>
</dbReference>
<protein>
    <submittedName>
        <fullName evidence="1">Coatomer epsilon subunit-domain-containing protein</fullName>
    </submittedName>
</protein>
<organism evidence="1 2">
    <name type="scientific">Irpex rosettiformis</name>
    <dbReference type="NCBI Taxonomy" id="378272"/>
    <lineage>
        <taxon>Eukaryota</taxon>
        <taxon>Fungi</taxon>
        <taxon>Dikarya</taxon>
        <taxon>Basidiomycota</taxon>
        <taxon>Agaricomycotina</taxon>
        <taxon>Agaricomycetes</taxon>
        <taxon>Polyporales</taxon>
        <taxon>Irpicaceae</taxon>
        <taxon>Irpex</taxon>
    </lineage>
</organism>
<reference evidence="1" key="1">
    <citation type="journal article" date="2021" name="Environ. Microbiol.">
        <title>Gene family expansions and transcriptome signatures uncover fungal adaptations to wood decay.</title>
        <authorList>
            <person name="Hage H."/>
            <person name="Miyauchi S."/>
            <person name="Viragh M."/>
            <person name="Drula E."/>
            <person name="Min B."/>
            <person name="Chaduli D."/>
            <person name="Navarro D."/>
            <person name="Favel A."/>
            <person name="Norest M."/>
            <person name="Lesage-Meessen L."/>
            <person name="Balint B."/>
            <person name="Merenyi Z."/>
            <person name="de Eugenio L."/>
            <person name="Morin E."/>
            <person name="Martinez A.T."/>
            <person name="Baldrian P."/>
            <person name="Stursova M."/>
            <person name="Martinez M.J."/>
            <person name="Novotny C."/>
            <person name="Magnuson J.K."/>
            <person name="Spatafora J.W."/>
            <person name="Maurice S."/>
            <person name="Pangilinan J."/>
            <person name="Andreopoulos W."/>
            <person name="LaButti K."/>
            <person name="Hundley H."/>
            <person name="Na H."/>
            <person name="Kuo A."/>
            <person name="Barry K."/>
            <person name="Lipzen A."/>
            <person name="Henrissat B."/>
            <person name="Riley R."/>
            <person name="Ahrendt S."/>
            <person name="Nagy L.G."/>
            <person name="Grigoriev I.V."/>
            <person name="Martin F."/>
            <person name="Rosso M.N."/>
        </authorList>
    </citation>
    <scope>NUCLEOTIDE SEQUENCE</scope>
    <source>
        <strain evidence="1">CBS 384.51</strain>
    </source>
</reference>
<comment type="caution">
    <text evidence="1">The sequence shown here is derived from an EMBL/GenBank/DDBJ whole genome shotgun (WGS) entry which is preliminary data.</text>
</comment>
<accession>A0ACB8UBQ8</accession>
<keyword evidence="2" id="KW-1185">Reference proteome</keyword>